<protein>
    <submittedName>
        <fullName evidence="4">Aerotolerance-related protein BatD</fullName>
    </submittedName>
</protein>
<evidence type="ECO:0000256" key="3">
    <source>
        <dbReference type="SAM" id="SignalP"/>
    </source>
</evidence>
<evidence type="ECO:0000313" key="4">
    <source>
        <dbReference type="EMBL" id="ORL43925.1"/>
    </source>
</evidence>
<keyword evidence="5" id="KW-1185">Reference proteome</keyword>
<evidence type="ECO:0000256" key="1">
    <source>
        <dbReference type="SAM" id="MobiDB-lite"/>
    </source>
</evidence>
<gene>
    <name evidence="4" type="ORF">IIF7_18202</name>
</gene>
<dbReference type="InterPro" id="IPR025738">
    <property type="entry name" value="BatD"/>
</dbReference>
<keyword evidence="3" id="KW-0732">Signal</keyword>
<dbReference type="Proteomes" id="UP000192746">
    <property type="component" value="Unassembled WGS sequence"/>
</dbReference>
<dbReference type="AlphaFoldDB" id="A0A1Y1SZZ6"/>
<dbReference type="RefSeq" id="WP_084843114.1">
    <property type="nucleotide sequence ID" value="NZ_ARYN01000021.1"/>
</dbReference>
<dbReference type="PANTHER" id="PTHR40940">
    <property type="entry name" value="PROTEIN BATD-RELATED"/>
    <property type="match status" value="1"/>
</dbReference>
<evidence type="ECO:0000313" key="5">
    <source>
        <dbReference type="Proteomes" id="UP000192746"/>
    </source>
</evidence>
<feature type="region of interest" description="Disordered" evidence="1">
    <location>
        <begin position="399"/>
        <end position="419"/>
    </location>
</feature>
<feature type="compositionally biased region" description="Polar residues" evidence="1">
    <location>
        <begin position="403"/>
        <end position="419"/>
    </location>
</feature>
<dbReference type="STRING" id="1185767.IIF7_18202"/>
<sequence length="594" mass="66023">MKLKLIVLSLFLFTTSLLSAQVKFTAEVSREQIGINERLRVDFNMNKDGDNFTPPSFTGFKVVGGPNQQVSNSWVNGKSTFSKTYSYYLEPSAKGTKTIGQAEVTVEGTVYKTSPVTVEVGDAVERPQDGNNAAIVPEDNLHFVAEVSKPNPYLNEAVTVTYKLYVSERIGISNFRMLDNPTFPDFWSQALNMNSYRFEQGTYRGEPYRYAVVYKTLLYPQKTGKLEIDPVAISVAVDVPSQRRSIFGGVIYQTVEKRVTSPSREIDVKPLPSQGKPANFTGAVGSFEFSVDPSKTTLDAGESLTASVKVRGRGNLMLFDLPDLTVPSSLEIYEPERKENFSSTLNGTQGSLTEDYTIVPTRKGKYPIPGLNFSYFDPRSETYKSISTDDIVIDVENGPVGTPATSGSTTNSDSGVVSSNKQPVTLSGDQFRYIKLDANLKPINSASFFGSLLFWALLILPLLIIPLVIIFGKKREARANDVTGNRIRKADKLARKYLSEARKNLGEQQQFYIALERAMHNYLKAKLHIQTGEMSKERISEILSEKGVDQETTAQFIEILKSCEFARYTPASMVTMKQDYDKAANVISTLDKQL</sequence>
<feature type="chain" id="PRO_5012146628" evidence="3">
    <location>
        <begin position="21"/>
        <end position="594"/>
    </location>
</feature>
<comment type="caution">
    <text evidence="4">The sequence shown here is derived from an EMBL/GenBank/DDBJ whole genome shotgun (WGS) entry which is preliminary data.</text>
</comment>
<accession>A0A1Y1SZZ6</accession>
<dbReference type="Pfam" id="PF13584">
    <property type="entry name" value="BatD"/>
    <property type="match status" value="2"/>
</dbReference>
<feature type="transmembrane region" description="Helical" evidence="2">
    <location>
        <begin position="448"/>
        <end position="471"/>
    </location>
</feature>
<keyword evidence="2" id="KW-1133">Transmembrane helix</keyword>
<dbReference type="EMBL" id="ARYN01000021">
    <property type="protein sequence ID" value="ORL43925.1"/>
    <property type="molecule type" value="Genomic_DNA"/>
</dbReference>
<feature type="signal peptide" evidence="3">
    <location>
        <begin position="1"/>
        <end position="20"/>
    </location>
</feature>
<evidence type="ECO:0000256" key="2">
    <source>
        <dbReference type="SAM" id="Phobius"/>
    </source>
</evidence>
<dbReference type="OrthoDB" id="2079210at2"/>
<dbReference type="PANTHER" id="PTHR40940:SF2">
    <property type="entry name" value="BATD"/>
    <property type="match status" value="1"/>
</dbReference>
<keyword evidence="2" id="KW-0472">Membrane</keyword>
<proteinExistence type="predicted"/>
<reference evidence="4 5" key="1">
    <citation type="submission" date="2013-04" db="EMBL/GenBank/DDBJ databases">
        <title>Zunongwangia sp. 22II14-10F7 Genome Sequencing.</title>
        <authorList>
            <person name="Lai Q."/>
            <person name="Shao Z."/>
        </authorList>
    </citation>
    <scope>NUCLEOTIDE SEQUENCE [LARGE SCALE GENOMIC DNA]</scope>
    <source>
        <strain evidence="4 5">22II14-10F7</strain>
    </source>
</reference>
<organism evidence="4 5">
    <name type="scientific">Zunongwangia atlantica 22II14-10F7</name>
    <dbReference type="NCBI Taxonomy" id="1185767"/>
    <lineage>
        <taxon>Bacteria</taxon>
        <taxon>Pseudomonadati</taxon>
        <taxon>Bacteroidota</taxon>
        <taxon>Flavobacteriia</taxon>
        <taxon>Flavobacteriales</taxon>
        <taxon>Flavobacteriaceae</taxon>
        <taxon>Zunongwangia</taxon>
    </lineage>
</organism>
<keyword evidence="2" id="KW-0812">Transmembrane</keyword>
<name>A0A1Y1SZZ6_9FLAO</name>